<feature type="repeat" description="TPR" evidence="1">
    <location>
        <begin position="97"/>
        <end position="130"/>
    </location>
</feature>
<dbReference type="Proteomes" id="UP000542674">
    <property type="component" value="Unassembled WGS sequence"/>
</dbReference>
<dbReference type="PANTHER" id="PTHR10098:SF108">
    <property type="entry name" value="TETRATRICOPEPTIDE REPEAT PROTEIN 28"/>
    <property type="match status" value="1"/>
</dbReference>
<comment type="caution">
    <text evidence="3">The sequence shown here is derived from an EMBL/GenBank/DDBJ whole genome shotgun (WGS) entry which is preliminary data.</text>
</comment>
<gene>
    <name evidence="3" type="ORF">F4559_002834</name>
</gene>
<proteinExistence type="predicted"/>
<dbReference type="SMART" id="SM00028">
    <property type="entry name" value="TPR"/>
    <property type="match status" value="5"/>
</dbReference>
<dbReference type="Gene3D" id="1.25.40.10">
    <property type="entry name" value="Tetratricopeptide repeat domain"/>
    <property type="match status" value="2"/>
</dbReference>
<dbReference type="EMBL" id="JACHJS010000001">
    <property type="protein sequence ID" value="MBB4965475.1"/>
    <property type="molecule type" value="Genomic_DNA"/>
</dbReference>
<dbReference type="InterPro" id="IPR019734">
    <property type="entry name" value="TPR_rpt"/>
</dbReference>
<accession>A0A7W7T540</accession>
<sequence length="290" mass="31422">MMARGGMIGLLTRRVAQSRRGGTRDSWYTRGHGDGWFEHLQETLARARHATRFEAEVSILKVLAIAHLWHGRTRESIETFGRVLDLYRDHEDWDGVGATLNNLGAAHAELGQDTEARALYQQAVDLHDTRHPRPQHAGILANMALVVARQGDLDTARSLCERALAMVADHPPPATGPVASTAYGHLGIVHRLAGRVDLAVEALGTSLLLARQAGDRLTECFFLNEMGETLRVGGDLPEAVVNFRRAPDLATTMNHSPQASRAHAGITDCGPAHLSHGTPPPRTTHGPASA</sequence>
<protein>
    <submittedName>
        <fullName evidence="3">Tetratricopeptide (TPR) repeat protein</fullName>
    </submittedName>
</protein>
<evidence type="ECO:0000313" key="4">
    <source>
        <dbReference type="Proteomes" id="UP000542674"/>
    </source>
</evidence>
<evidence type="ECO:0000313" key="3">
    <source>
        <dbReference type="EMBL" id="MBB4965475.1"/>
    </source>
</evidence>
<name>A0A7W7T540_9PSEU</name>
<keyword evidence="1" id="KW-0802">TPR repeat</keyword>
<evidence type="ECO:0000256" key="1">
    <source>
        <dbReference type="PROSITE-ProRule" id="PRU00339"/>
    </source>
</evidence>
<dbReference type="PROSITE" id="PS50005">
    <property type="entry name" value="TPR"/>
    <property type="match status" value="1"/>
</dbReference>
<dbReference type="AlphaFoldDB" id="A0A7W7T540"/>
<keyword evidence="4" id="KW-1185">Reference proteome</keyword>
<dbReference type="SUPFAM" id="SSF48452">
    <property type="entry name" value="TPR-like"/>
    <property type="match status" value="2"/>
</dbReference>
<evidence type="ECO:0000256" key="2">
    <source>
        <dbReference type="SAM" id="MobiDB-lite"/>
    </source>
</evidence>
<feature type="region of interest" description="Disordered" evidence="2">
    <location>
        <begin position="253"/>
        <end position="290"/>
    </location>
</feature>
<dbReference type="Pfam" id="PF13432">
    <property type="entry name" value="TPR_16"/>
    <property type="match status" value="1"/>
</dbReference>
<organism evidence="3 4">
    <name type="scientific">Saccharothrix violaceirubra</name>
    <dbReference type="NCBI Taxonomy" id="413306"/>
    <lineage>
        <taxon>Bacteria</taxon>
        <taxon>Bacillati</taxon>
        <taxon>Actinomycetota</taxon>
        <taxon>Actinomycetes</taxon>
        <taxon>Pseudonocardiales</taxon>
        <taxon>Pseudonocardiaceae</taxon>
        <taxon>Saccharothrix</taxon>
    </lineage>
</organism>
<reference evidence="3 4" key="1">
    <citation type="submission" date="2020-08" db="EMBL/GenBank/DDBJ databases">
        <title>Sequencing the genomes of 1000 actinobacteria strains.</title>
        <authorList>
            <person name="Klenk H.-P."/>
        </authorList>
    </citation>
    <scope>NUCLEOTIDE SEQUENCE [LARGE SCALE GENOMIC DNA]</scope>
    <source>
        <strain evidence="3 4">DSM 45084</strain>
    </source>
</reference>
<dbReference type="Pfam" id="PF13424">
    <property type="entry name" value="TPR_12"/>
    <property type="match status" value="1"/>
</dbReference>
<dbReference type="PANTHER" id="PTHR10098">
    <property type="entry name" value="RAPSYN-RELATED"/>
    <property type="match status" value="1"/>
</dbReference>
<dbReference type="InterPro" id="IPR011990">
    <property type="entry name" value="TPR-like_helical_dom_sf"/>
</dbReference>